<keyword evidence="6" id="KW-0999">Mitochondrion inner membrane</keyword>
<evidence type="ECO:0000256" key="6">
    <source>
        <dbReference type="ARBA" id="ARBA00022792"/>
    </source>
</evidence>
<dbReference type="InterPro" id="IPR018108">
    <property type="entry name" value="MCP_transmembrane"/>
</dbReference>
<evidence type="ECO:0000256" key="12">
    <source>
        <dbReference type="SAM" id="Phobius"/>
    </source>
</evidence>
<feature type="transmembrane region" description="Helical" evidence="12">
    <location>
        <begin position="259"/>
        <end position="283"/>
    </location>
</feature>
<dbReference type="SUPFAM" id="SSF103506">
    <property type="entry name" value="Mitochondrial carrier"/>
    <property type="match status" value="1"/>
</dbReference>
<dbReference type="Gene3D" id="1.50.40.10">
    <property type="entry name" value="Mitochondrial carrier domain"/>
    <property type="match status" value="1"/>
</dbReference>
<evidence type="ECO:0000256" key="7">
    <source>
        <dbReference type="ARBA" id="ARBA00022989"/>
    </source>
</evidence>
<evidence type="ECO:0000256" key="1">
    <source>
        <dbReference type="ARBA" id="ARBA00004448"/>
    </source>
</evidence>
<protein>
    <recommendedName>
        <fullName evidence="14">Mitochondrial 2-oxoglutarate/malate carrier protein</fullName>
    </recommendedName>
</protein>
<keyword evidence="7 12" id="KW-1133">Transmembrane helix</keyword>
<keyword evidence="3 11" id="KW-0813">Transport</keyword>
<dbReference type="InterPro" id="IPR023395">
    <property type="entry name" value="MCP_dom_sf"/>
</dbReference>
<dbReference type="InterPro" id="IPR002067">
    <property type="entry name" value="MCP"/>
</dbReference>
<evidence type="ECO:0000256" key="4">
    <source>
        <dbReference type="ARBA" id="ARBA00022692"/>
    </source>
</evidence>
<evidence type="ECO:0000256" key="8">
    <source>
        <dbReference type="ARBA" id="ARBA00023128"/>
    </source>
</evidence>
<dbReference type="GO" id="GO:0055085">
    <property type="term" value="P:transmembrane transport"/>
    <property type="evidence" value="ECO:0007669"/>
    <property type="project" value="InterPro"/>
</dbReference>
<dbReference type="EMBL" id="NWSH01001153">
    <property type="protein sequence ID" value="PCG72346.1"/>
    <property type="molecule type" value="Genomic_DNA"/>
</dbReference>
<evidence type="ECO:0000256" key="11">
    <source>
        <dbReference type="RuleBase" id="RU000488"/>
    </source>
</evidence>
<sequence>MADKKVPLPPKKTMPKWMNFIIGGASGMMAIAVVQPADLLKTRMQLLGPAGRDLSAFTVAQDIVRNEGFKGFYTGLSAALFRQATYTTGRLGCFNVMFDMYKTKYGIPSFPMKVVMGMIAGGGGAFIGNPADVALIRMTADGRLPPKERRNYSSVFNAMSRIVREEGVLTLYRGVGATVTRAMIVNGAQLGSYAQAREMLLPTLGDGLPLHTAAAMLSGFITTVSSLPVDIVKTRVQNSAEGASQFAVLQKIITNEGVLALWSGMLPTYMRIGPMTILIFIFLEQLNKLYFKFA</sequence>
<keyword evidence="9 10" id="KW-0472">Membrane</keyword>
<dbReference type="STRING" id="7102.A0A2A4JKN9"/>
<reference evidence="13" key="1">
    <citation type="submission" date="2017-09" db="EMBL/GenBank/DDBJ databases">
        <title>Contemporary evolution of a Lepidopteran species, Heliothis virescens, in response to modern agricultural practices.</title>
        <authorList>
            <person name="Fritz M.L."/>
            <person name="Deyonke A.M."/>
            <person name="Papanicolaou A."/>
            <person name="Micinski S."/>
            <person name="Westbrook J."/>
            <person name="Gould F."/>
        </authorList>
    </citation>
    <scope>NUCLEOTIDE SEQUENCE [LARGE SCALE GENOMIC DNA]</scope>
    <source>
        <strain evidence="13">HvINT-</strain>
        <tissue evidence="13">Whole body</tissue>
    </source>
</reference>
<dbReference type="PANTHER" id="PTHR45618">
    <property type="entry name" value="MITOCHONDRIAL DICARBOXYLATE CARRIER-RELATED"/>
    <property type="match status" value="1"/>
</dbReference>
<dbReference type="GO" id="GO:0005743">
    <property type="term" value="C:mitochondrial inner membrane"/>
    <property type="evidence" value="ECO:0007669"/>
    <property type="project" value="UniProtKB-SubCell"/>
</dbReference>
<comment type="subcellular location">
    <subcellularLocation>
        <location evidence="1">Mitochondrion inner membrane</location>
        <topology evidence="1">Multi-pass membrane protein</topology>
    </subcellularLocation>
</comment>
<keyword evidence="5" id="KW-0677">Repeat</keyword>
<gene>
    <name evidence="13" type="ORF">B5V51_900</name>
</gene>
<evidence type="ECO:0000256" key="3">
    <source>
        <dbReference type="ARBA" id="ARBA00022448"/>
    </source>
</evidence>
<keyword evidence="4 10" id="KW-0812">Transmembrane</keyword>
<organism evidence="13">
    <name type="scientific">Heliothis virescens</name>
    <name type="common">Tobacco budworm moth</name>
    <dbReference type="NCBI Taxonomy" id="7102"/>
    <lineage>
        <taxon>Eukaryota</taxon>
        <taxon>Metazoa</taxon>
        <taxon>Ecdysozoa</taxon>
        <taxon>Arthropoda</taxon>
        <taxon>Hexapoda</taxon>
        <taxon>Insecta</taxon>
        <taxon>Pterygota</taxon>
        <taxon>Neoptera</taxon>
        <taxon>Endopterygota</taxon>
        <taxon>Lepidoptera</taxon>
        <taxon>Glossata</taxon>
        <taxon>Ditrysia</taxon>
        <taxon>Noctuoidea</taxon>
        <taxon>Noctuidae</taxon>
        <taxon>Heliothinae</taxon>
        <taxon>Heliothis</taxon>
    </lineage>
</organism>
<comment type="similarity">
    <text evidence="2 11">Belongs to the mitochondrial carrier (TC 2.A.29) family.</text>
</comment>
<dbReference type="InterPro" id="IPR050391">
    <property type="entry name" value="Mito_Metabolite_Transporter"/>
</dbReference>
<accession>A0A2A4JKN9</accession>
<keyword evidence="8" id="KW-0496">Mitochondrion</keyword>
<evidence type="ECO:0000256" key="10">
    <source>
        <dbReference type="PROSITE-ProRule" id="PRU00282"/>
    </source>
</evidence>
<dbReference type="AlphaFoldDB" id="A0A2A4JKN9"/>
<feature type="repeat" description="Solcar" evidence="10">
    <location>
        <begin position="108"/>
        <end position="199"/>
    </location>
</feature>
<evidence type="ECO:0000256" key="5">
    <source>
        <dbReference type="ARBA" id="ARBA00022737"/>
    </source>
</evidence>
<proteinExistence type="inferred from homology"/>
<feature type="repeat" description="Solcar" evidence="10">
    <location>
        <begin position="206"/>
        <end position="289"/>
    </location>
</feature>
<evidence type="ECO:0000313" key="13">
    <source>
        <dbReference type="EMBL" id="PCG72346.1"/>
    </source>
</evidence>
<dbReference type="PRINTS" id="PR00926">
    <property type="entry name" value="MITOCARRIER"/>
</dbReference>
<dbReference type="FunFam" id="1.50.40.10:FF:000009">
    <property type="entry name" value="Mitochondrial 2-oxoglutarate/malate carrier protein"/>
    <property type="match status" value="1"/>
</dbReference>
<name>A0A2A4JKN9_HELVI</name>
<dbReference type="PROSITE" id="PS50920">
    <property type="entry name" value="SOLCAR"/>
    <property type="match status" value="3"/>
</dbReference>
<dbReference type="Pfam" id="PF00153">
    <property type="entry name" value="Mito_carr"/>
    <property type="match status" value="3"/>
</dbReference>
<evidence type="ECO:0000256" key="9">
    <source>
        <dbReference type="ARBA" id="ARBA00023136"/>
    </source>
</evidence>
<evidence type="ECO:0008006" key="14">
    <source>
        <dbReference type="Google" id="ProtNLM"/>
    </source>
</evidence>
<feature type="repeat" description="Solcar" evidence="10">
    <location>
        <begin position="18"/>
        <end position="100"/>
    </location>
</feature>
<comment type="caution">
    <text evidence="13">The sequence shown here is derived from an EMBL/GenBank/DDBJ whole genome shotgun (WGS) entry which is preliminary data.</text>
</comment>
<evidence type="ECO:0000256" key="2">
    <source>
        <dbReference type="ARBA" id="ARBA00006375"/>
    </source>
</evidence>